<reference evidence="3" key="1">
    <citation type="submission" date="2018-12" db="EMBL/GenBank/DDBJ databases">
        <title>Complete genome sequencing of Jeotgalibaca sp. H21T32.</title>
        <authorList>
            <person name="Bae J.-W."/>
            <person name="Lee S.-Y."/>
        </authorList>
    </citation>
    <scope>NUCLEOTIDE SEQUENCE [LARGE SCALE GENOMIC DNA]</scope>
    <source>
        <strain evidence="3">H21T32</strain>
    </source>
</reference>
<dbReference type="KEGG" id="jeh:EJN90_12510"/>
<evidence type="ECO:0000313" key="2">
    <source>
        <dbReference type="EMBL" id="AZP05399.1"/>
    </source>
</evidence>
<feature type="transmembrane region" description="Helical" evidence="1">
    <location>
        <begin position="61"/>
        <end position="80"/>
    </location>
</feature>
<feature type="transmembrane region" description="Helical" evidence="1">
    <location>
        <begin position="6"/>
        <end position="26"/>
    </location>
</feature>
<feature type="transmembrane region" description="Helical" evidence="1">
    <location>
        <begin position="92"/>
        <end position="113"/>
    </location>
</feature>
<keyword evidence="3" id="KW-1185">Reference proteome</keyword>
<gene>
    <name evidence="2" type="ORF">EJN90_12510</name>
</gene>
<dbReference type="Proteomes" id="UP000273326">
    <property type="component" value="Chromosome"/>
</dbReference>
<proteinExistence type="predicted"/>
<keyword evidence="1" id="KW-1133">Transmembrane helix</keyword>
<feature type="transmembrane region" description="Helical" evidence="1">
    <location>
        <begin position="38"/>
        <end position="55"/>
    </location>
</feature>
<organism evidence="2 3">
    <name type="scientific">Jeotgalibaca ciconiae</name>
    <dbReference type="NCBI Taxonomy" id="2496265"/>
    <lineage>
        <taxon>Bacteria</taxon>
        <taxon>Bacillati</taxon>
        <taxon>Bacillota</taxon>
        <taxon>Bacilli</taxon>
        <taxon>Lactobacillales</taxon>
        <taxon>Carnobacteriaceae</taxon>
        <taxon>Jeotgalibaca</taxon>
    </lineage>
</organism>
<name>A0A3Q9BN80_9LACT</name>
<dbReference type="RefSeq" id="WP_126111754.1">
    <property type="nucleotide sequence ID" value="NZ_CP034465.1"/>
</dbReference>
<protein>
    <submittedName>
        <fullName evidence="2">DUF3307 domain-containing protein</fullName>
    </submittedName>
</protein>
<dbReference type="OrthoDB" id="5122730at2"/>
<accession>A0A3Q9BN80</accession>
<evidence type="ECO:0000256" key="1">
    <source>
        <dbReference type="SAM" id="Phobius"/>
    </source>
</evidence>
<feature type="transmembrane region" description="Helical" evidence="1">
    <location>
        <begin position="190"/>
        <end position="208"/>
    </location>
</feature>
<keyword evidence="1" id="KW-0812">Transmembrane</keyword>
<sequence length="249" mass="28313">MDKEVWLLLFIGHVLGDFYFQSSSLAKAKETSVKKLRLHCLLYLVAMVGVTLAVFNWSLFSVAIVVSVLHFVIDGLKFLLTKYVSIKKDKNATIFLADQGLHILVLLLAAGYIKIHSIEIDYVTGLEFLINMFDLDMEHLLSWILILLVLVQPCSIVIKKVLNRYRPMNEEQLDEGVPNAGALIGILERLFILLMLYVNQFTAIGFVLTAKSIARYNKISENPQFAEYYLLGTLMSTLLIIISYFLIFL</sequence>
<keyword evidence="1" id="KW-0472">Membrane</keyword>
<dbReference type="Pfam" id="PF11750">
    <property type="entry name" value="DUF3307"/>
    <property type="match status" value="1"/>
</dbReference>
<evidence type="ECO:0000313" key="3">
    <source>
        <dbReference type="Proteomes" id="UP000273326"/>
    </source>
</evidence>
<feature type="transmembrane region" description="Helical" evidence="1">
    <location>
        <begin position="228"/>
        <end position="248"/>
    </location>
</feature>
<dbReference type="InterPro" id="IPR021737">
    <property type="entry name" value="Phage_phiKZ_Orf197"/>
</dbReference>
<feature type="transmembrane region" description="Helical" evidence="1">
    <location>
        <begin position="140"/>
        <end position="158"/>
    </location>
</feature>
<dbReference type="AlphaFoldDB" id="A0A3Q9BN80"/>
<dbReference type="EMBL" id="CP034465">
    <property type="protein sequence ID" value="AZP05399.1"/>
    <property type="molecule type" value="Genomic_DNA"/>
</dbReference>